<dbReference type="Gene3D" id="2.10.80.10">
    <property type="entry name" value="Lipase, subunit A"/>
    <property type="match status" value="1"/>
</dbReference>
<dbReference type="AlphaFoldDB" id="A0A443SNT7"/>
<dbReference type="OrthoDB" id="6487910at2759"/>
<reference evidence="1 2" key="1">
    <citation type="journal article" date="2018" name="Gigascience">
        <title>Genomes of trombidid mites reveal novel predicted allergens and laterally-transferred genes associated with secondary metabolism.</title>
        <authorList>
            <person name="Dong X."/>
            <person name="Chaisiri K."/>
            <person name="Xia D."/>
            <person name="Armstrong S.D."/>
            <person name="Fang Y."/>
            <person name="Donnelly M.J."/>
            <person name="Kadowaki T."/>
            <person name="McGarry J.W."/>
            <person name="Darby A.C."/>
            <person name="Makepeace B.L."/>
        </authorList>
    </citation>
    <scope>NUCLEOTIDE SEQUENCE [LARGE SCALE GENOMIC DNA]</scope>
    <source>
        <strain evidence="1">UoL-UT</strain>
    </source>
</reference>
<proteinExistence type="predicted"/>
<evidence type="ECO:0000313" key="1">
    <source>
        <dbReference type="EMBL" id="RWS29191.1"/>
    </source>
</evidence>
<dbReference type="Proteomes" id="UP000288716">
    <property type="component" value="Unassembled WGS sequence"/>
</dbReference>
<organism evidence="1 2">
    <name type="scientific">Leptotrombidium deliense</name>
    <dbReference type="NCBI Taxonomy" id="299467"/>
    <lineage>
        <taxon>Eukaryota</taxon>
        <taxon>Metazoa</taxon>
        <taxon>Ecdysozoa</taxon>
        <taxon>Arthropoda</taxon>
        <taxon>Chelicerata</taxon>
        <taxon>Arachnida</taxon>
        <taxon>Acari</taxon>
        <taxon>Acariformes</taxon>
        <taxon>Trombidiformes</taxon>
        <taxon>Prostigmata</taxon>
        <taxon>Anystina</taxon>
        <taxon>Parasitengona</taxon>
        <taxon>Trombiculoidea</taxon>
        <taxon>Trombiculidae</taxon>
        <taxon>Leptotrombidium</taxon>
    </lineage>
</organism>
<evidence type="ECO:0000313" key="2">
    <source>
        <dbReference type="Proteomes" id="UP000288716"/>
    </source>
</evidence>
<dbReference type="VEuPathDB" id="VectorBase:LDEU002849"/>
<accession>A0A443SNT7</accession>
<dbReference type="EMBL" id="NCKV01001029">
    <property type="protein sequence ID" value="RWS29191.1"/>
    <property type="molecule type" value="Genomic_DNA"/>
</dbReference>
<sequence length="75" mass="8156">MQRSRKIGSKCSFSSDCASGCCLLKREAKVRRCERKAVKGEKCSLAQVKADLYVDACPCVSGIDYCPLSTAICTK</sequence>
<gene>
    <name evidence="1" type="ORF">B4U80_09499</name>
</gene>
<name>A0A443SNT7_9ACAR</name>
<comment type="caution">
    <text evidence="1">The sequence shown here is derived from an EMBL/GenBank/DDBJ whole genome shotgun (WGS) entry which is preliminary data.</text>
</comment>
<keyword evidence="2" id="KW-1185">Reference proteome</keyword>
<protein>
    <submittedName>
        <fullName evidence="1">Uncharacterized protein</fullName>
    </submittedName>
</protein>